<feature type="domain" description="Tetrapyrrole biosynthesis uroporphyrinogen III synthase" evidence="1">
    <location>
        <begin position="14"/>
        <end position="224"/>
    </location>
</feature>
<dbReference type="InterPro" id="IPR003754">
    <property type="entry name" value="4pyrrol_synth_uPrphyn_synth"/>
</dbReference>
<keyword evidence="3" id="KW-1185">Reference proteome</keyword>
<dbReference type="Gene3D" id="3.40.50.10090">
    <property type="match status" value="2"/>
</dbReference>
<name>A0ABW9Z0D1_9HYPH</name>
<dbReference type="CDD" id="cd06578">
    <property type="entry name" value="HemD"/>
    <property type="match status" value="1"/>
</dbReference>
<gene>
    <name evidence="2" type="ORF">GR303_10430</name>
</gene>
<dbReference type="EMBL" id="JAAAXJ010000004">
    <property type="protein sequence ID" value="NBJ24768.1"/>
    <property type="molecule type" value="Genomic_DNA"/>
</dbReference>
<protein>
    <submittedName>
        <fullName evidence="2">Uroporphyrinogen-III synthase</fullName>
    </submittedName>
</protein>
<evidence type="ECO:0000313" key="2">
    <source>
        <dbReference type="EMBL" id="NBJ24768.1"/>
    </source>
</evidence>
<dbReference type="Pfam" id="PF02602">
    <property type="entry name" value="HEM4"/>
    <property type="match status" value="1"/>
</dbReference>
<reference evidence="2 3" key="1">
    <citation type="submission" date="2020-01" db="EMBL/GenBank/DDBJ databases">
        <title>Microvirga sp. nov., an arsenate reduction bacterium isolated from Tibet hotspring sediments.</title>
        <authorList>
            <person name="Yuan C.-G."/>
        </authorList>
    </citation>
    <scope>NUCLEOTIDE SEQUENCE [LARGE SCALE GENOMIC DNA]</scope>
    <source>
        <strain evidence="2 3">SYSU G3D203</strain>
    </source>
</reference>
<comment type="caution">
    <text evidence="2">The sequence shown here is derived from an EMBL/GenBank/DDBJ whole genome shotgun (WGS) entry which is preliminary data.</text>
</comment>
<dbReference type="Proteomes" id="UP000818323">
    <property type="component" value="Unassembled WGS sequence"/>
</dbReference>
<dbReference type="InterPro" id="IPR036108">
    <property type="entry name" value="4pyrrol_syn_uPrphyn_synt_sf"/>
</dbReference>
<evidence type="ECO:0000259" key="1">
    <source>
        <dbReference type="Pfam" id="PF02602"/>
    </source>
</evidence>
<sequence length="239" mass="25160">MQVLVTRSPEDAARTAQKLEARGHEAVLAPVTRIVPTGEPAPAAAYDALIVTSAHAQQALAALDREKPVFAVGERTAEAVRTAGFAEIVVAAGDAVSLSRLIRERLPSGLTLLHVTARHHKEEPAASLRAAGFTLLPWQAYEARAVERLPERAAEALRSGQIGAALHYSRRSADLVVRLAEEAGLAAGLRAFPHLCLSADVAAPLASAGAETLVAEDPSEEALLRGFEGLSRPPPVLHP</sequence>
<organism evidence="2 3">
    <name type="scientific">Microvirga arsenatis</name>
    <dbReference type="NCBI Taxonomy" id="2692265"/>
    <lineage>
        <taxon>Bacteria</taxon>
        <taxon>Pseudomonadati</taxon>
        <taxon>Pseudomonadota</taxon>
        <taxon>Alphaproteobacteria</taxon>
        <taxon>Hyphomicrobiales</taxon>
        <taxon>Methylobacteriaceae</taxon>
        <taxon>Microvirga</taxon>
    </lineage>
</organism>
<proteinExistence type="predicted"/>
<accession>A0ABW9Z0D1</accession>
<evidence type="ECO:0000313" key="3">
    <source>
        <dbReference type="Proteomes" id="UP000818323"/>
    </source>
</evidence>
<dbReference type="SUPFAM" id="SSF69618">
    <property type="entry name" value="HemD-like"/>
    <property type="match status" value="1"/>
</dbReference>
<dbReference type="RefSeq" id="WP_161722004.1">
    <property type="nucleotide sequence ID" value="NZ_JAAAXI010000003.1"/>
</dbReference>